<organism evidence="11 12">
    <name type="scientific">Latilactobacillus fuchuensis</name>
    <dbReference type="NCBI Taxonomy" id="164393"/>
    <lineage>
        <taxon>Bacteria</taxon>
        <taxon>Bacillati</taxon>
        <taxon>Bacillota</taxon>
        <taxon>Bacilli</taxon>
        <taxon>Lactobacillales</taxon>
        <taxon>Lactobacillaceae</taxon>
        <taxon>Latilactobacillus</taxon>
    </lineage>
</organism>
<dbReference type="GO" id="GO:0046872">
    <property type="term" value="F:metal ion binding"/>
    <property type="evidence" value="ECO:0007669"/>
    <property type="project" value="UniProtKB-UniRule"/>
</dbReference>
<accession>A0A2N9DW06</accession>
<evidence type="ECO:0000256" key="7">
    <source>
        <dbReference type="ARBA" id="ARBA00023125"/>
    </source>
</evidence>
<dbReference type="Gene3D" id="3.100.10.20">
    <property type="entry name" value="CRISPR-associated endonuclease Cas1, N-terminal domain"/>
    <property type="match status" value="1"/>
</dbReference>
<dbReference type="EC" id="3.1.-.-" evidence="10"/>
<reference evidence="11" key="1">
    <citation type="submission" date="2018-01" db="EMBL/GenBank/DDBJ databases">
        <authorList>
            <person name="Chaillou S."/>
        </authorList>
    </citation>
    <scope>NUCLEOTIDE SEQUENCE [LARGE SCALE GENOMIC DNA]</scope>
    <source>
        <strain evidence="11">MFPC41A2801</strain>
    </source>
</reference>
<keyword evidence="6 10" id="KW-0051">Antiviral defense</keyword>
<keyword evidence="5 10" id="KW-0460">Magnesium</keyword>
<keyword evidence="1 10" id="KW-0540">Nuclease</keyword>
<dbReference type="GO" id="GO:0051607">
    <property type="term" value="P:defense response to virus"/>
    <property type="evidence" value="ECO:0007669"/>
    <property type="project" value="UniProtKB-UniRule"/>
</dbReference>
<comment type="cofactor">
    <cofactor evidence="10">
        <name>Mg(2+)</name>
        <dbReference type="ChEBI" id="CHEBI:18420"/>
    </cofactor>
    <cofactor evidence="10">
        <name>Mn(2+)</name>
        <dbReference type="ChEBI" id="CHEBI:29035"/>
    </cofactor>
</comment>
<dbReference type="GO" id="GO:0003677">
    <property type="term" value="F:DNA binding"/>
    <property type="evidence" value="ECO:0007669"/>
    <property type="project" value="UniProtKB-KW"/>
</dbReference>
<evidence type="ECO:0000256" key="4">
    <source>
        <dbReference type="ARBA" id="ARBA00022801"/>
    </source>
</evidence>
<dbReference type="GO" id="GO:0043571">
    <property type="term" value="P:maintenance of CRISPR repeat elements"/>
    <property type="evidence" value="ECO:0007669"/>
    <property type="project" value="UniProtKB-UniRule"/>
</dbReference>
<keyword evidence="8 10" id="KW-0464">Manganese</keyword>
<evidence type="ECO:0000256" key="6">
    <source>
        <dbReference type="ARBA" id="ARBA00023118"/>
    </source>
</evidence>
<feature type="binding site" evidence="10">
    <location>
        <position position="217"/>
    </location>
    <ligand>
        <name>Mn(2+)</name>
        <dbReference type="ChEBI" id="CHEBI:29035"/>
    </ligand>
</feature>
<evidence type="ECO:0000256" key="1">
    <source>
        <dbReference type="ARBA" id="ARBA00022722"/>
    </source>
</evidence>
<dbReference type="Pfam" id="PF01867">
    <property type="entry name" value="Cas_Cas1"/>
    <property type="match status" value="1"/>
</dbReference>
<dbReference type="GO" id="GO:0016787">
    <property type="term" value="F:hydrolase activity"/>
    <property type="evidence" value="ECO:0007669"/>
    <property type="project" value="UniProtKB-KW"/>
</dbReference>
<comment type="similarity">
    <text evidence="10">Belongs to the CRISPR-associated endonuclease Cas1 family.</text>
</comment>
<dbReference type="PANTHER" id="PTHR34353:SF2">
    <property type="entry name" value="CRISPR-ASSOCIATED ENDONUCLEASE CAS1 1"/>
    <property type="match status" value="1"/>
</dbReference>
<evidence type="ECO:0000256" key="8">
    <source>
        <dbReference type="ARBA" id="ARBA00023211"/>
    </source>
</evidence>
<comment type="subunit">
    <text evidence="9 10">Homodimer, forms a heterotetramer with a Cas2 homodimer.</text>
</comment>
<keyword evidence="3 10" id="KW-0255">Endonuclease</keyword>
<evidence type="ECO:0000256" key="2">
    <source>
        <dbReference type="ARBA" id="ARBA00022723"/>
    </source>
</evidence>
<dbReference type="InterPro" id="IPR042206">
    <property type="entry name" value="CRISPR-assoc_Cas1_C"/>
</dbReference>
<dbReference type="InterPro" id="IPR002729">
    <property type="entry name" value="CRISPR-assoc_Cas1"/>
</dbReference>
<dbReference type="NCBIfam" id="TIGR00287">
    <property type="entry name" value="cas1"/>
    <property type="match status" value="1"/>
</dbReference>
<evidence type="ECO:0000313" key="12">
    <source>
        <dbReference type="Proteomes" id="UP000238739"/>
    </source>
</evidence>
<dbReference type="InterPro" id="IPR042211">
    <property type="entry name" value="CRISPR-assoc_Cas1_N"/>
</dbReference>
<keyword evidence="7 10" id="KW-0238">DNA-binding</keyword>
<sequence>MGWRTVVISQHAKVSYSGRKIVVQTSDATHQVPIDDIQILLVATTQAVLTATAITELSSSGAKIIFTGRDGNPACEVVDDYPGNRSLASIQQQVDWSTELKETLWTTVVKAKIAMQIQSAELLGKNITNLKSEAQQIEFADQSNREAVIARKYFQKMFGQDFTRTDANAINAALNYGYSLLLSAVNREIVCTGYLTQFGIHHHNAMNDFNLGSDLMEPFRPVIDYWVAHQKFNELTADVKFGLVELLNLELEYNGHVTILRNALTKHVQNCLNFMSNPKQSLEVKVVMCHEVPHNALISHV</sequence>
<keyword evidence="2 10" id="KW-0479">Metal-binding</keyword>
<comment type="caution">
    <text evidence="11">The sequence shown here is derived from an EMBL/GenBank/DDBJ whole genome shotgun (WGS) entry which is preliminary data.</text>
</comment>
<dbReference type="HAMAP" id="MF_01470">
    <property type="entry name" value="Cas1"/>
    <property type="match status" value="1"/>
</dbReference>
<evidence type="ECO:0000256" key="9">
    <source>
        <dbReference type="ARBA" id="ARBA00038592"/>
    </source>
</evidence>
<name>A0A2N9DW06_9LACO</name>
<dbReference type="EMBL" id="OGVC01000020">
    <property type="protein sequence ID" value="SPC38734.1"/>
    <property type="molecule type" value="Genomic_DNA"/>
</dbReference>
<dbReference type="PANTHER" id="PTHR34353">
    <property type="entry name" value="CRISPR-ASSOCIATED ENDONUCLEASE CAS1 1"/>
    <property type="match status" value="1"/>
</dbReference>
<keyword evidence="4 10" id="KW-0378">Hydrolase</keyword>
<dbReference type="RefSeq" id="WP_106483292.1">
    <property type="nucleotide sequence ID" value="NZ_LT984417.1"/>
</dbReference>
<feature type="binding site" evidence="10">
    <location>
        <position position="146"/>
    </location>
    <ligand>
        <name>Mn(2+)</name>
        <dbReference type="ChEBI" id="CHEBI:29035"/>
    </ligand>
</feature>
<dbReference type="InterPro" id="IPR050646">
    <property type="entry name" value="Cas1"/>
</dbReference>
<evidence type="ECO:0000256" key="3">
    <source>
        <dbReference type="ARBA" id="ARBA00022759"/>
    </source>
</evidence>
<protein>
    <recommendedName>
        <fullName evidence="10">CRISPR-associated endonuclease Cas1</fullName>
        <ecNumber evidence="10">3.1.-.-</ecNumber>
    </recommendedName>
</protein>
<comment type="function">
    <text evidence="10">CRISPR (clustered regularly interspaced short palindromic repeat), is an adaptive immune system that provides protection against mobile genetic elements (viruses, transposable elements and conjugative plasmids). CRISPR clusters contain spacers, sequences complementary to antecedent mobile elements, and target invading nucleic acids. CRISPR clusters are transcribed and processed into CRISPR RNA (crRNA). Acts as a dsDNA endonuclease. Involved in the integration of spacer DNA into the CRISPR cassette.</text>
</comment>
<dbReference type="Proteomes" id="UP000238739">
    <property type="component" value="Unassembled WGS sequence"/>
</dbReference>
<dbReference type="NCBIfam" id="TIGR03639">
    <property type="entry name" value="cas1_NMENI"/>
    <property type="match status" value="1"/>
</dbReference>
<evidence type="ECO:0000313" key="11">
    <source>
        <dbReference type="EMBL" id="SPC38734.1"/>
    </source>
</evidence>
<gene>
    <name evidence="11" type="primary">cas</name>
    <name evidence="10" type="synonym">cas1</name>
    <name evidence="11" type="ORF">LFUMFP_270006</name>
</gene>
<evidence type="ECO:0000256" key="5">
    <source>
        <dbReference type="ARBA" id="ARBA00022842"/>
    </source>
</evidence>
<dbReference type="AlphaFoldDB" id="A0A2N9DW06"/>
<evidence type="ECO:0000256" key="10">
    <source>
        <dbReference type="HAMAP-Rule" id="MF_01470"/>
    </source>
</evidence>
<dbReference type="InterPro" id="IPR019855">
    <property type="entry name" value="CRISPR-assoc_Cas1_NMENI"/>
</dbReference>
<dbReference type="GO" id="GO:0004520">
    <property type="term" value="F:DNA endonuclease activity"/>
    <property type="evidence" value="ECO:0007669"/>
    <property type="project" value="InterPro"/>
</dbReference>
<dbReference type="Gene3D" id="1.20.120.920">
    <property type="entry name" value="CRISPR-associated endonuclease Cas1, C-terminal domain"/>
    <property type="match status" value="1"/>
</dbReference>
<proteinExistence type="inferred from homology"/>
<feature type="binding site" evidence="10">
    <location>
        <position position="202"/>
    </location>
    <ligand>
        <name>Mn(2+)</name>
        <dbReference type="ChEBI" id="CHEBI:29035"/>
    </ligand>
</feature>
<keyword evidence="12" id="KW-1185">Reference proteome</keyword>